<keyword evidence="6" id="KW-1185">Reference proteome</keyword>
<comment type="caution">
    <text evidence="5">The sequence shown here is derived from an EMBL/GenBank/DDBJ whole genome shotgun (WGS) entry which is preliminary data.</text>
</comment>
<dbReference type="Pfam" id="PF00106">
    <property type="entry name" value="adh_short"/>
    <property type="match status" value="1"/>
</dbReference>
<accession>A0ABT1H640</accession>
<evidence type="ECO:0000313" key="5">
    <source>
        <dbReference type="EMBL" id="MCP2162616.1"/>
    </source>
</evidence>
<sequence length="267" mass="28232">MSVPTTSRTALVTGASAGIGAAFARHLAAQGNNVVLVARREDRLVALAEELRRGYGVTATVIAADLNDNAGPRSIVDQCTSQGIDIDILINNAGFSGNGAFADTPFEDLAREIQVMVTAVTELAHLVIPGMKERRYGRIVNLSSLAALLPPAASLLYTPIKSYVLNLSQALDMELKPHGVNVTALCPGFTHSEFHDVMGTRDAASTKLPGILWQSAEDVVREGWDAVEAGKAVCVPGTVNKLTAAGAKPIPTRLGYVLGRTFNPFKN</sequence>
<proteinExistence type="inferred from homology"/>
<dbReference type="PANTHER" id="PTHR43086">
    <property type="entry name" value="VERY-LONG-CHAIN 3-OXOOACYL-COA REDUCTASE"/>
    <property type="match status" value="1"/>
</dbReference>
<gene>
    <name evidence="5" type="ORF">LX12_003824</name>
</gene>
<protein>
    <recommendedName>
        <fullName evidence="4">Ketoreductase domain-containing protein</fullName>
    </recommendedName>
</protein>
<dbReference type="EMBL" id="JAMTCG010000007">
    <property type="protein sequence ID" value="MCP2162616.1"/>
    <property type="molecule type" value="Genomic_DNA"/>
</dbReference>
<name>A0ABT1H640_9NOCA</name>
<dbReference type="PIRSF" id="PIRSF000126">
    <property type="entry name" value="11-beta-HSD1"/>
    <property type="match status" value="1"/>
</dbReference>
<evidence type="ECO:0000256" key="1">
    <source>
        <dbReference type="ARBA" id="ARBA00006484"/>
    </source>
</evidence>
<dbReference type="Proteomes" id="UP001205740">
    <property type="component" value="Unassembled WGS sequence"/>
</dbReference>
<reference evidence="5 6" key="1">
    <citation type="submission" date="2022-06" db="EMBL/GenBank/DDBJ databases">
        <title>Genomic Encyclopedia of Archaeal and Bacterial Type Strains, Phase II (KMG-II): from individual species to whole genera.</title>
        <authorList>
            <person name="Goeker M."/>
        </authorList>
    </citation>
    <scope>NUCLEOTIDE SEQUENCE [LARGE SCALE GENOMIC DNA]</scope>
    <source>
        <strain evidence="5 6">DSM 45037</strain>
    </source>
</reference>
<evidence type="ECO:0000256" key="2">
    <source>
        <dbReference type="ARBA" id="ARBA00023002"/>
    </source>
</evidence>
<comment type="similarity">
    <text evidence="1 3">Belongs to the short-chain dehydrogenases/reductases (SDR) family.</text>
</comment>
<evidence type="ECO:0000256" key="3">
    <source>
        <dbReference type="RuleBase" id="RU000363"/>
    </source>
</evidence>
<dbReference type="InterPro" id="IPR036291">
    <property type="entry name" value="NAD(P)-bd_dom_sf"/>
</dbReference>
<dbReference type="SMART" id="SM00822">
    <property type="entry name" value="PKS_KR"/>
    <property type="match status" value="1"/>
</dbReference>
<keyword evidence="2" id="KW-0560">Oxidoreductase</keyword>
<dbReference type="PRINTS" id="PR00080">
    <property type="entry name" value="SDRFAMILY"/>
</dbReference>
<dbReference type="SUPFAM" id="SSF51735">
    <property type="entry name" value="NAD(P)-binding Rossmann-fold domains"/>
    <property type="match status" value="1"/>
</dbReference>
<dbReference type="Gene3D" id="3.40.50.720">
    <property type="entry name" value="NAD(P)-binding Rossmann-like Domain"/>
    <property type="match status" value="1"/>
</dbReference>
<dbReference type="PANTHER" id="PTHR43086:SF3">
    <property type="entry name" value="NADP-DEPENDENT 3-HYDROXY ACID DEHYDROGENASE YDFG"/>
    <property type="match status" value="1"/>
</dbReference>
<dbReference type="InterPro" id="IPR057326">
    <property type="entry name" value="KR_dom"/>
</dbReference>
<organism evidence="5 6">
    <name type="scientific">Williamsia serinedens</name>
    <dbReference type="NCBI Taxonomy" id="391736"/>
    <lineage>
        <taxon>Bacteria</taxon>
        <taxon>Bacillati</taxon>
        <taxon>Actinomycetota</taxon>
        <taxon>Actinomycetes</taxon>
        <taxon>Mycobacteriales</taxon>
        <taxon>Nocardiaceae</taxon>
        <taxon>Williamsia</taxon>
    </lineage>
</organism>
<dbReference type="InterPro" id="IPR002347">
    <property type="entry name" value="SDR_fam"/>
</dbReference>
<dbReference type="PRINTS" id="PR00081">
    <property type="entry name" value="GDHRDH"/>
</dbReference>
<feature type="domain" description="Ketoreductase" evidence="4">
    <location>
        <begin position="8"/>
        <end position="173"/>
    </location>
</feature>
<evidence type="ECO:0000313" key="6">
    <source>
        <dbReference type="Proteomes" id="UP001205740"/>
    </source>
</evidence>
<evidence type="ECO:0000259" key="4">
    <source>
        <dbReference type="SMART" id="SM00822"/>
    </source>
</evidence>
<dbReference type="RefSeq" id="WP_253656176.1">
    <property type="nucleotide sequence ID" value="NZ_BAAAOE010000002.1"/>
</dbReference>